<dbReference type="NCBIfam" id="NF047719">
    <property type="entry name" value="SCO6745_fam_HTH"/>
    <property type="match status" value="1"/>
</dbReference>
<organism evidence="1 2">
    <name type="scientific">Nocardioides albertanoniae</name>
    <dbReference type="NCBI Taxonomy" id="1175486"/>
    <lineage>
        <taxon>Bacteria</taxon>
        <taxon>Bacillati</taxon>
        <taxon>Actinomycetota</taxon>
        <taxon>Actinomycetes</taxon>
        <taxon>Propionibacteriales</taxon>
        <taxon>Nocardioidaceae</taxon>
        <taxon>Nocardioides</taxon>
    </lineage>
</organism>
<name>A0A543A583_9ACTN</name>
<evidence type="ECO:0008006" key="3">
    <source>
        <dbReference type="Google" id="ProtNLM"/>
    </source>
</evidence>
<dbReference type="EMBL" id="VFOV01000001">
    <property type="protein sequence ID" value="TQL67761.1"/>
    <property type="molecule type" value="Genomic_DNA"/>
</dbReference>
<dbReference type="OrthoDB" id="157052at2"/>
<keyword evidence="2" id="KW-1185">Reference proteome</keyword>
<reference evidence="1 2" key="1">
    <citation type="submission" date="2019-06" db="EMBL/GenBank/DDBJ databases">
        <title>Sequencing the genomes of 1000 actinobacteria strains.</title>
        <authorList>
            <person name="Klenk H.-P."/>
        </authorList>
    </citation>
    <scope>NUCLEOTIDE SEQUENCE [LARGE SCALE GENOMIC DNA]</scope>
    <source>
        <strain evidence="1 2">DSM 25218</strain>
    </source>
</reference>
<dbReference type="Gene3D" id="1.10.10.10">
    <property type="entry name" value="Winged helix-like DNA-binding domain superfamily/Winged helix DNA-binding domain"/>
    <property type="match status" value="1"/>
</dbReference>
<protein>
    <recommendedName>
        <fullName evidence="3">SalK</fullName>
    </recommendedName>
</protein>
<dbReference type="AlphaFoldDB" id="A0A543A583"/>
<dbReference type="InterPro" id="IPR054058">
    <property type="entry name" value="HTH_67"/>
</dbReference>
<dbReference type="InterPro" id="IPR036388">
    <property type="entry name" value="WH-like_DNA-bd_sf"/>
</dbReference>
<comment type="caution">
    <text evidence="1">The sequence shown here is derived from an EMBL/GenBank/DDBJ whole genome shotgun (WGS) entry which is preliminary data.</text>
</comment>
<accession>A0A543A583</accession>
<evidence type="ECO:0000313" key="1">
    <source>
        <dbReference type="EMBL" id="TQL67761.1"/>
    </source>
</evidence>
<dbReference type="Pfam" id="PF21863">
    <property type="entry name" value="HTH_67"/>
    <property type="match status" value="1"/>
</dbReference>
<gene>
    <name evidence="1" type="ORF">FB381_1643</name>
</gene>
<evidence type="ECO:0000313" key="2">
    <source>
        <dbReference type="Proteomes" id="UP000320209"/>
    </source>
</evidence>
<dbReference type="Proteomes" id="UP000320209">
    <property type="component" value="Unassembled WGS sequence"/>
</dbReference>
<proteinExistence type="predicted"/>
<sequence length="291" mass="30867">MEPNARRLWKLLEPIHAVGYFSPEPIGLLKDAGYRGYWMGYFAARSAPLGAVPPEVVHAAFYNFALSHVSRALPDAWGFAPPEAAHEARRTGAVAALRRQLGPLADSDDLARTAALASRAALGAPMEGRPLYAALRSLPLADDPVSLLWDAATLLREHRGDGHVATLVAAGIGGRESHVFHALANGTSPSVYATTRNIHESEWSSLVSGLRSRGLVTPDGDSLTDAGRETQVGIESTTDALAATAYEALQPAEVDDLITLLLPLTKAVVASGEIPGQSPMGLNLDDLDRDQ</sequence>
<dbReference type="RefSeq" id="WP_141779820.1">
    <property type="nucleotide sequence ID" value="NZ_VFOV01000001.1"/>
</dbReference>